<feature type="region of interest" description="Disordered" evidence="1">
    <location>
        <begin position="617"/>
        <end position="655"/>
    </location>
</feature>
<organism evidence="2 3">
    <name type="scientific">Prorocentrum cordatum</name>
    <dbReference type="NCBI Taxonomy" id="2364126"/>
    <lineage>
        <taxon>Eukaryota</taxon>
        <taxon>Sar</taxon>
        <taxon>Alveolata</taxon>
        <taxon>Dinophyceae</taxon>
        <taxon>Prorocentrales</taxon>
        <taxon>Prorocentraceae</taxon>
        <taxon>Prorocentrum</taxon>
    </lineage>
</organism>
<protein>
    <submittedName>
        <fullName evidence="2">Uncharacterized protein</fullName>
    </submittedName>
</protein>
<feature type="compositionally biased region" description="Low complexity" evidence="1">
    <location>
        <begin position="630"/>
        <end position="644"/>
    </location>
</feature>
<gene>
    <name evidence="2" type="ORF">PCOR1329_LOCUS66267</name>
</gene>
<feature type="compositionally biased region" description="Basic and acidic residues" evidence="1">
    <location>
        <begin position="295"/>
        <end position="308"/>
    </location>
</feature>
<evidence type="ECO:0000256" key="1">
    <source>
        <dbReference type="SAM" id="MobiDB-lite"/>
    </source>
</evidence>
<feature type="region of interest" description="Disordered" evidence="1">
    <location>
        <begin position="466"/>
        <end position="543"/>
    </location>
</feature>
<name>A0ABN9WD56_9DINO</name>
<sequence length="976" mass="104224">AAAAANATGVRALAALRRPAGDAQEMGRLEAELAEAQRAVRELEAWGHAEAGVQEPGDAGEEAEEASGEKAAEGGVKQPEDAGEKSEEATEEKAADEDVKQPGDAGEKSEEATEEKAADEDAKKRVVAGEKSEEATEEKAADEDAKKPEDAGEKSEEATEEKAADEDVKQPEDAGEKSEEATEEKAADEDVKQPVVAGEKAEEATEEKAADEDVKQPVVAEEKPEEATEEEAANEATEPKAADEADELPAVAGESAEEVAEQKVADEGVKQPVVTEESLEEATEPKVADGATEPKAADETEAAEEKAVDAAIKQLEAEMVEAQLPASEGVQQPVVAEDRAEDVTEQKAAEEDVNRPAVAGEKSEDATEQKSADEAVEEAVVVEKKAEEATEQGAADEAGEQPVTVEQKAEEATEQEAAADDAEKQGVAQKTIEEATEQSKPPQAVAVDEDAAAKALEATIRAAAKAFDDGAASPEDAEESRQSSSGGGSAGDPAEDMPQSTTAAQTEVQPPQAPTDNAMTHADASEHESQTTPMPRTYSDEGLMPALPKHTGCYVWLPTGCPLRNLSVRSEWKRDVWGEEHKDAKSSTLACKSRKFVFDHWCGVHNTVAVHVNAHEQDDASSAQNELAESDASPSAGGPASQEAQPSDTADGGAEQVDELQVISGYPSRPGCYFRQPSKCPAKPMYSSMWRHDTWAEEQYLDEAGCQDRKRYWDKYCEAEDTKVVHIGSEGSTPAAHVHDHEQDDASSAQDSEQDDASNAHDADGFDHSSTTAGGGAEQVEELKVISGYPSQPGCYFRQPSKCPAKPMYSSMWRHDTWAEERYLDEAGCRDRKGYWDRYCEAGDTKMVHISAEDVGAPAPQHGAESTAEVSTPTAQPSQDLDLALPPHLASKVPELPQTAGCYVWLPSGCPQHNLDAKDRWRRDVWGEANRNAKADPSACRSRKDAYNHFCNVSDAVMLHAAAPDEEHGEGETPAA</sequence>
<feature type="region of interest" description="Disordered" evidence="1">
    <location>
        <begin position="45"/>
        <end position="310"/>
    </location>
</feature>
<feature type="non-terminal residue" evidence="2">
    <location>
        <position position="1"/>
    </location>
</feature>
<feature type="region of interest" description="Disordered" evidence="1">
    <location>
        <begin position="731"/>
        <end position="774"/>
    </location>
</feature>
<proteinExistence type="predicted"/>
<feature type="compositionally biased region" description="Basic and acidic residues" evidence="1">
    <location>
        <begin position="67"/>
        <end position="192"/>
    </location>
</feature>
<keyword evidence="3" id="KW-1185">Reference proteome</keyword>
<feature type="region of interest" description="Disordered" evidence="1">
    <location>
        <begin position="856"/>
        <end position="877"/>
    </location>
</feature>
<feature type="compositionally biased region" description="Basic and acidic residues" evidence="1">
    <location>
        <begin position="260"/>
        <end position="269"/>
    </location>
</feature>
<feature type="compositionally biased region" description="Basic and acidic residues" evidence="1">
    <location>
        <begin position="336"/>
        <end position="354"/>
    </location>
</feature>
<comment type="caution">
    <text evidence="2">The sequence shown here is derived from an EMBL/GenBank/DDBJ whole genome shotgun (WGS) entry which is preliminary data.</text>
</comment>
<feature type="compositionally biased region" description="Basic and acidic residues" evidence="1">
    <location>
        <begin position="199"/>
        <end position="226"/>
    </location>
</feature>
<feature type="compositionally biased region" description="Basic and acidic residues" evidence="1">
    <location>
        <begin position="361"/>
        <end position="373"/>
    </location>
</feature>
<feature type="compositionally biased region" description="Basic and acidic residues" evidence="1">
    <location>
        <begin position="758"/>
        <end position="767"/>
    </location>
</feature>
<feature type="compositionally biased region" description="Polar residues" evidence="1">
    <location>
        <begin position="498"/>
        <end position="518"/>
    </location>
</feature>
<reference evidence="2" key="1">
    <citation type="submission" date="2023-10" db="EMBL/GenBank/DDBJ databases">
        <authorList>
            <person name="Chen Y."/>
            <person name="Shah S."/>
            <person name="Dougan E. K."/>
            <person name="Thang M."/>
            <person name="Chan C."/>
        </authorList>
    </citation>
    <scope>NUCLEOTIDE SEQUENCE [LARGE SCALE GENOMIC DNA]</scope>
</reference>
<feature type="region of interest" description="Disordered" evidence="1">
    <location>
        <begin position="1"/>
        <end position="22"/>
    </location>
</feature>
<evidence type="ECO:0000313" key="3">
    <source>
        <dbReference type="Proteomes" id="UP001189429"/>
    </source>
</evidence>
<dbReference type="EMBL" id="CAUYUJ010018526">
    <property type="protein sequence ID" value="CAK0884279.1"/>
    <property type="molecule type" value="Genomic_DNA"/>
</dbReference>
<accession>A0ABN9WD56</accession>
<evidence type="ECO:0000313" key="2">
    <source>
        <dbReference type="EMBL" id="CAK0884279.1"/>
    </source>
</evidence>
<feature type="compositionally biased region" description="Polar residues" evidence="1">
    <location>
        <begin position="868"/>
        <end position="877"/>
    </location>
</feature>
<feature type="compositionally biased region" description="Low complexity" evidence="1">
    <location>
        <begin position="1"/>
        <end position="15"/>
    </location>
</feature>
<feature type="region of interest" description="Disordered" evidence="1">
    <location>
        <begin position="323"/>
        <end position="450"/>
    </location>
</feature>
<dbReference type="Proteomes" id="UP001189429">
    <property type="component" value="Unassembled WGS sequence"/>
</dbReference>